<dbReference type="Pfam" id="PF00335">
    <property type="entry name" value="Tetraspanin"/>
    <property type="match status" value="1"/>
</dbReference>
<gene>
    <name evidence="8" type="primary">ORF161450</name>
</gene>
<keyword evidence="5 7" id="KW-0472">Membrane</keyword>
<keyword evidence="4 7" id="KW-1133">Transmembrane helix</keyword>
<feature type="transmembrane region" description="Helical" evidence="7">
    <location>
        <begin position="54"/>
        <end position="75"/>
    </location>
</feature>
<evidence type="ECO:0000256" key="6">
    <source>
        <dbReference type="PIRSR" id="PIRSR002419-1"/>
    </source>
</evidence>
<dbReference type="CDD" id="cd03127">
    <property type="entry name" value="tetraspanin_LEL"/>
    <property type="match status" value="1"/>
</dbReference>
<dbReference type="InterPro" id="IPR000301">
    <property type="entry name" value="Tetraspanin_animals"/>
</dbReference>
<evidence type="ECO:0000256" key="4">
    <source>
        <dbReference type="ARBA" id="ARBA00022989"/>
    </source>
</evidence>
<keyword evidence="3 7" id="KW-0812">Transmembrane</keyword>
<reference evidence="8" key="1">
    <citation type="submission" date="2014-12" db="EMBL/GenBank/DDBJ databases">
        <title>Insight into the proteome of Arion vulgaris.</title>
        <authorList>
            <person name="Aradska J."/>
            <person name="Bulat T."/>
            <person name="Smidak R."/>
            <person name="Sarate P."/>
            <person name="Gangsoo J."/>
            <person name="Sialana F."/>
            <person name="Bilban M."/>
            <person name="Lubec G."/>
        </authorList>
    </citation>
    <scope>NUCLEOTIDE SEQUENCE</scope>
    <source>
        <tissue evidence="8">Skin</tissue>
    </source>
</reference>
<evidence type="ECO:0000256" key="2">
    <source>
        <dbReference type="ARBA" id="ARBA00006840"/>
    </source>
</evidence>
<evidence type="ECO:0000256" key="1">
    <source>
        <dbReference type="ARBA" id="ARBA00004141"/>
    </source>
</evidence>
<keyword evidence="6" id="KW-1015">Disulfide bond</keyword>
<dbReference type="Gene3D" id="1.10.1450.10">
    <property type="entry name" value="Tetraspanin"/>
    <property type="match status" value="1"/>
</dbReference>
<comment type="similarity">
    <text evidence="2 7">Belongs to the tetraspanin (TM4SF) family.</text>
</comment>
<feature type="disulfide bond" evidence="6">
    <location>
        <begin position="144"/>
        <end position="182"/>
    </location>
</feature>
<dbReference type="PANTHER" id="PTHR19282">
    <property type="entry name" value="TETRASPANIN"/>
    <property type="match status" value="1"/>
</dbReference>
<organism evidence="8">
    <name type="scientific">Arion vulgaris</name>
    <dbReference type="NCBI Taxonomy" id="1028688"/>
    <lineage>
        <taxon>Eukaryota</taxon>
        <taxon>Metazoa</taxon>
        <taxon>Spiralia</taxon>
        <taxon>Lophotrochozoa</taxon>
        <taxon>Mollusca</taxon>
        <taxon>Gastropoda</taxon>
        <taxon>Heterobranchia</taxon>
        <taxon>Euthyneura</taxon>
        <taxon>Panpulmonata</taxon>
        <taxon>Eupulmonata</taxon>
        <taxon>Stylommatophora</taxon>
        <taxon>Helicina</taxon>
        <taxon>Arionoidea</taxon>
        <taxon>Arionidae</taxon>
        <taxon>Arion</taxon>
    </lineage>
</organism>
<dbReference type="PANTHER" id="PTHR19282:SF456">
    <property type="entry name" value="CD63 MOLECULE"/>
    <property type="match status" value="1"/>
</dbReference>
<dbReference type="EMBL" id="HACG01040929">
    <property type="protein sequence ID" value="CEK87794.1"/>
    <property type="molecule type" value="Transcribed_RNA"/>
</dbReference>
<accession>A0A0B7B361</accession>
<evidence type="ECO:0000256" key="5">
    <source>
        <dbReference type="ARBA" id="ARBA00023136"/>
    </source>
</evidence>
<protein>
    <recommendedName>
        <fullName evidence="7">Tetraspanin</fullName>
    </recommendedName>
</protein>
<dbReference type="SUPFAM" id="SSF48652">
    <property type="entry name" value="Tetraspanin"/>
    <property type="match status" value="1"/>
</dbReference>
<feature type="transmembrane region" description="Helical" evidence="7">
    <location>
        <begin position="82"/>
        <end position="106"/>
    </location>
</feature>
<dbReference type="PRINTS" id="PR00259">
    <property type="entry name" value="TMFOUR"/>
</dbReference>
<feature type="disulfide bond" evidence="6">
    <location>
        <begin position="145"/>
        <end position="165"/>
    </location>
</feature>
<comment type="subcellular location">
    <subcellularLocation>
        <location evidence="1 7">Membrane</location>
        <topology evidence="1 7">Multi-pass membrane protein</topology>
    </subcellularLocation>
</comment>
<dbReference type="AlphaFoldDB" id="A0A0B7B361"/>
<evidence type="ECO:0000313" key="8">
    <source>
        <dbReference type="EMBL" id="CEK87794.1"/>
    </source>
</evidence>
<proteinExistence type="inferred from homology"/>
<evidence type="ECO:0000256" key="7">
    <source>
        <dbReference type="RuleBase" id="RU361218"/>
    </source>
</evidence>
<sequence length="230" mass="25714">MVEGGMKCVKYLLFLFNLIFVIAGIGLIAAGAYVKIKLDEYYNFFGNTYMGPGILLIVVGVIIFLLAFFGCCGAVKENYCLTMTFAVTLGIIFILEIAGGIAGFVLRDKIENEIEDLLAKSMNNYNTDSGMRESWDNLQKEFECCGAHNISDWAQHNVNKTPDSCCKEMAPTPCVHYNAEGCASNWRVGYRIKSLLLEVWALVLHLYRLSALCLLVVWPVQSKRSMRSCN</sequence>
<dbReference type="InterPro" id="IPR018499">
    <property type="entry name" value="Tetraspanin/Peripherin"/>
</dbReference>
<name>A0A0B7B361_9EUPU</name>
<dbReference type="GO" id="GO:0005886">
    <property type="term" value="C:plasma membrane"/>
    <property type="evidence" value="ECO:0007669"/>
    <property type="project" value="TreeGrafter"/>
</dbReference>
<evidence type="ECO:0000256" key="3">
    <source>
        <dbReference type="ARBA" id="ARBA00022692"/>
    </source>
</evidence>
<dbReference type="InterPro" id="IPR008952">
    <property type="entry name" value="Tetraspanin_EC2_sf"/>
</dbReference>
<feature type="transmembrane region" description="Helical" evidence="7">
    <location>
        <begin position="199"/>
        <end position="218"/>
    </location>
</feature>
<feature type="transmembrane region" description="Helical" evidence="7">
    <location>
        <begin position="12"/>
        <end position="34"/>
    </location>
</feature>
<dbReference type="PIRSF" id="PIRSF002419">
    <property type="entry name" value="Tetraspanin"/>
    <property type="match status" value="1"/>
</dbReference>